<evidence type="ECO:0000313" key="2">
    <source>
        <dbReference type="Proteomes" id="UP000033115"/>
    </source>
</evidence>
<gene>
    <name evidence="1" type="ORF">CSCA_4882</name>
</gene>
<proteinExistence type="predicted"/>
<reference evidence="1 2" key="1">
    <citation type="journal article" date="2015" name="J. Biotechnol.">
        <title>Complete genome sequence of a malodorant-producing acetogen, Clostridium scatologenes ATCC 25775(T).</title>
        <authorList>
            <person name="Zhu Z."/>
            <person name="Guo T."/>
            <person name="Zheng H."/>
            <person name="Song T."/>
            <person name="Ouyang P."/>
            <person name="Xie J."/>
        </authorList>
    </citation>
    <scope>NUCLEOTIDE SEQUENCE [LARGE SCALE GENOMIC DNA]</scope>
    <source>
        <strain evidence="1 2">ATCC 25775</strain>
    </source>
</reference>
<dbReference type="RefSeq" id="WP_169748493.1">
    <property type="nucleotide sequence ID" value="NZ_CP009933.1"/>
</dbReference>
<evidence type="ECO:0000313" key="1">
    <source>
        <dbReference type="EMBL" id="AKA72007.1"/>
    </source>
</evidence>
<name>A0A0E3MBZ3_CLOSL</name>
<keyword evidence="2" id="KW-1185">Reference proteome</keyword>
<dbReference type="KEGG" id="csq:CSCA_4882"/>
<dbReference type="Proteomes" id="UP000033115">
    <property type="component" value="Chromosome"/>
</dbReference>
<dbReference type="EMBL" id="CP009933">
    <property type="protein sequence ID" value="AKA72007.1"/>
    <property type="molecule type" value="Genomic_DNA"/>
</dbReference>
<sequence>MRGELQHAKERAKQMMTKGVDWDEIRLETRLRQKDLKRIQKDITKRF</sequence>
<organism evidence="1 2">
    <name type="scientific">Clostridium scatologenes</name>
    <dbReference type="NCBI Taxonomy" id="1548"/>
    <lineage>
        <taxon>Bacteria</taxon>
        <taxon>Bacillati</taxon>
        <taxon>Bacillota</taxon>
        <taxon>Clostridia</taxon>
        <taxon>Eubacteriales</taxon>
        <taxon>Clostridiaceae</taxon>
        <taxon>Clostridium</taxon>
    </lineage>
</organism>
<dbReference type="HOGENOM" id="CLU_215750_0_0_9"/>
<dbReference type="STRING" id="1548.CSCA_4882"/>
<accession>A0A0E3MBZ3</accession>
<dbReference type="AlphaFoldDB" id="A0A0E3MBZ3"/>
<protein>
    <submittedName>
        <fullName evidence="1">Uncharacterized protein</fullName>
    </submittedName>
</protein>